<dbReference type="AlphaFoldDB" id="A0A2G8LQD8"/>
<comment type="caution">
    <text evidence="3">The sequence shown here is derived from an EMBL/GenBank/DDBJ whole genome shotgun (WGS) entry which is preliminary data.</text>
</comment>
<sequence length="155" mass="17481">MKANEGDDKAAAASQNTDKNSGSRKGVCDVNFVNLNFAKTVKVLEAPQHAKKDVKDLTALNIEKVKQKEEEAIKERKLRLEKGISEEGIRLYQTLTKTLKCTWQDKTIHVEGVLIDPPYRVENCKITNPNPNTNTSLEYIKKIVVKHYVDQQNGS</sequence>
<dbReference type="PROSITE" id="PS52001">
    <property type="entry name" value="AD"/>
    <property type="match status" value="1"/>
</dbReference>
<dbReference type="EMBL" id="MRZV01000012">
    <property type="protein sequence ID" value="PIK62455.1"/>
    <property type="molecule type" value="Genomic_DNA"/>
</dbReference>
<proteinExistence type="predicted"/>
<evidence type="ECO:0000259" key="2">
    <source>
        <dbReference type="PROSITE" id="PS52001"/>
    </source>
</evidence>
<evidence type="ECO:0000313" key="3">
    <source>
        <dbReference type="EMBL" id="PIK62455.1"/>
    </source>
</evidence>
<feature type="region of interest" description="Disordered" evidence="1">
    <location>
        <begin position="1"/>
        <end position="26"/>
    </location>
</feature>
<dbReference type="OrthoDB" id="1057137at2759"/>
<organism evidence="3 4">
    <name type="scientific">Stichopus japonicus</name>
    <name type="common">Sea cucumber</name>
    <dbReference type="NCBI Taxonomy" id="307972"/>
    <lineage>
        <taxon>Eukaryota</taxon>
        <taxon>Metazoa</taxon>
        <taxon>Echinodermata</taxon>
        <taxon>Eleutherozoa</taxon>
        <taxon>Echinozoa</taxon>
        <taxon>Holothuroidea</taxon>
        <taxon>Aspidochirotacea</taxon>
        <taxon>Aspidochirotida</taxon>
        <taxon>Stichopodidae</taxon>
        <taxon>Apostichopus</taxon>
    </lineage>
</organism>
<keyword evidence="4" id="KW-1185">Reference proteome</keyword>
<dbReference type="SMART" id="SM00995">
    <property type="entry name" value="AD"/>
    <property type="match status" value="1"/>
</dbReference>
<gene>
    <name evidence="3" type="ORF">BSL78_00655</name>
</gene>
<protein>
    <recommendedName>
        <fullName evidence="2">AD domain-containing protein</fullName>
    </recommendedName>
</protein>
<feature type="compositionally biased region" description="Basic and acidic residues" evidence="1">
    <location>
        <begin position="1"/>
        <end position="10"/>
    </location>
</feature>
<accession>A0A2G8LQD8</accession>
<dbReference type="PANTHER" id="PTHR13542">
    <property type="entry name" value="LSM12 HOMOLOG"/>
    <property type="match status" value="1"/>
</dbReference>
<dbReference type="Proteomes" id="UP000230750">
    <property type="component" value="Unassembled WGS sequence"/>
</dbReference>
<evidence type="ECO:0000313" key="4">
    <source>
        <dbReference type="Proteomes" id="UP000230750"/>
    </source>
</evidence>
<dbReference type="STRING" id="307972.A0A2G8LQD8"/>
<reference evidence="3 4" key="1">
    <citation type="journal article" date="2017" name="PLoS Biol.">
        <title>The sea cucumber genome provides insights into morphological evolution and visceral regeneration.</title>
        <authorList>
            <person name="Zhang X."/>
            <person name="Sun L."/>
            <person name="Yuan J."/>
            <person name="Sun Y."/>
            <person name="Gao Y."/>
            <person name="Zhang L."/>
            <person name="Li S."/>
            <person name="Dai H."/>
            <person name="Hamel J.F."/>
            <person name="Liu C."/>
            <person name="Yu Y."/>
            <person name="Liu S."/>
            <person name="Lin W."/>
            <person name="Guo K."/>
            <person name="Jin S."/>
            <person name="Xu P."/>
            <person name="Storey K.B."/>
            <person name="Huan P."/>
            <person name="Zhang T."/>
            <person name="Zhou Y."/>
            <person name="Zhang J."/>
            <person name="Lin C."/>
            <person name="Li X."/>
            <person name="Xing L."/>
            <person name="Huo D."/>
            <person name="Sun M."/>
            <person name="Wang L."/>
            <person name="Mercier A."/>
            <person name="Li F."/>
            <person name="Yang H."/>
            <person name="Xiang J."/>
        </authorList>
    </citation>
    <scope>NUCLEOTIDE SEQUENCE [LARGE SCALE GENOMIC DNA]</scope>
    <source>
        <strain evidence="3">Shaxun</strain>
        <tissue evidence="3">Muscle</tissue>
    </source>
</reference>
<dbReference type="InterPro" id="IPR047574">
    <property type="entry name" value="AD"/>
</dbReference>
<evidence type="ECO:0000256" key="1">
    <source>
        <dbReference type="SAM" id="MobiDB-lite"/>
    </source>
</evidence>
<name>A0A2G8LQD8_STIJA</name>
<dbReference type="InterPro" id="IPR019181">
    <property type="entry name" value="LSM12_ABD"/>
</dbReference>
<feature type="domain" description="AD" evidence="2">
    <location>
        <begin position="58"/>
        <end position="152"/>
    </location>
</feature>
<dbReference type="Pfam" id="PF09793">
    <property type="entry name" value="AD"/>
    <property type="match status" value="1"/>
</dbReference>
<dbReference type="InterPro" id="IPR039683">
    <property type="entry name" value="Lsm12-like"/>
</dbReference>